<evidence type="ECO:0000256" key="6">
    <source>
        <dbReference type="ARBA" id="ARBA00022989"/>
    </source>
</evidence>
<dbReference type="GO" id="GO:0005886">
    <property type="term" value="C:plasma membrane"/>
    <property type="evidence" value="ECO:0007669"/>
    <property type="project" value="UniProtKB-SubCell"/>
</dbReference>
<proteinExistence type="inferred from homology"/>
<dbReference type="SUPFAM" id="SSF143865">
    <property type="entry name" value="CorA soluble domain-like"/>
    <property type="match status" value="1"/>
</dbReference>
<evidence type="ECO:0000256" key="2">
    <source>
        <dbReference type="ARBA" id="ARBA00009765"/>
    </source>
</evidence>
<evidence type="ECO:0000256" key="8">
    <source>
        <dbReference type="SAM" id="Phobius"/>
    </source>
</evidence>
<feature type="transmembrane region" description="Helical" evidence="8">
    <location>
        <begin position="267"/>
        <end position="285"/>
    </location>
</feature>
<dbReference type="Pfam" id="PF01544">
    <property type="entry name" value="CorA"/>
    <property type="match status" value="1"/>
</dbReference>
<evidence type="ECO:0000256" key="1">
    <source>
        <dbReference type="ARBA" id="ARBA00004651"/>
    </source>
</evidence>
<dbReference type="RefSeq" id="WP_030730387.1">
    <property type="nucleotide sequence ID" value="NZ_CP009922.3"/>
</dbReference>
<evidence type="ECO:0000256" key="4">
    <source>
        <dbReference type="ARBA" id="ARBA00022475"/>
    </source>
</evidence>
<name>A0A0F7FZD7_9ACTN</name>
<dbReference type="CDD" id="cd12822">
    <property type="entry name" value="TmCorA-like"/>
    <property type="match status" value="1"/>
</dbReference>
<evidence type="ECO:0000313" key="9">
    <source>
        <dbReference type="EMBL" id="AKG46004.1"/>
    </source>
</evidence>
<dbReference type="InterPro" id="IPR045861">
    <property type="entry name" value="CorA_cytoplasmic_dom"/>
</dbReference>
<evidence type="ECO:0000256" key="5">
    <source>
        <dbReference type="ARBA" id="ARBA00022692"/>
    </source>
</evidence>
<dbReference type="InterPro" id="IPR045863">
    <property type="entry name" value="CorA_TM1_TM2"/>
</dbReference>
<dbReference type="GO" id="GO:0000287">
    <property type="term" value="F:magnesium ion binding"/>
    <property type="evidence" value="ECO:0007669"/>
    <property type="project" value="TreeGrafter"/>
</dbReference>
<dbReference type="Proteomes" id="UP000034034">
    <property type="component" value="Chromosome"/>
</dbReference>
<sequence>MARSRLYRGGSLIREDFPVQEISDHLADPATLIWLDLLHPSAEKLARVGQEFGLHELALEDAAKAGQRPKLDRYRAHEFFSGYAVIVEPGGGLRTTEIAAFITGQALITVRQDDGFDIDDVVARWDDSPDLADQGVGFLLHGLLDHLVDGHFQAVQQMDDAIEELEELLFAEDPGRIRQVQRDAYELRKSLVGLRRVVLPMREVVNTLMRPGLGVVTGPLMPYYQDIYDHVLRAAEWTESLRDMVASVMETNLSVQSNRMNLIMKKVTSWAAIIAVPTAITGFYGQNVPYPGFSDHFGLITSSTLIVGITVLLFVLFRRNDWL</sequence>
<dbReference type="GO" id="GO:0015095">
    <property type="term" value="F:magnesium ion transmembrane transporter activity"/>
    <property type="evidence" value="ECO:0007669"/>
    <property type="project" value="TreeGrafter"/>
</dbReference>
<dbReference type="SUPFAM" id="SSF144083">
    <property type="entry name" value="Magnesium transport protein CorA, transmembrane region"/>
    <property type="match status" value="1"/>
</dbReference>
<dbReference type="InterPro" id="IPR002523">
    <property type="entry name" value="MgTranspt_CorA/ZnTranspt_ZntB"/>
</dbReference>
<comment type="similarity">
    <text evidence="2">Belongs to the CorA metal ion transporter (MIT) (TC 1.A.35) family.</text>
</comment>
<dbReference type="GO" id="GO:0050897">
    <property type="term" value="F:cobalt ion binding"/>
    <property type="evidence" value="ECO:0007669"/>
    <property type="project" value="TreeGrafter"/>
</dbReference>
<dbReference type="AlphaFoldDB" id="A0A0F7FZD7"/>
<dbReference type="PANTHER" id="PTHR46494">
    <property type="entry name" value="CORA FAMILY METAL ION TRANSPORTER (EUROFUNG)"/>
    <property type="match status" value="1"/>
</dbReference>
<keyword evidence="6 8" id="KW-1133">Transmembrane helix</keyword>
<dbReference type="EMBL" id="CP009922">
    <property type="protein sequence ID" value="AKG46004.1"/>
    <property type="molecule type" value="Genomic_DNA"/>
</dbReference>
<dbReference type="PANTHER" id="PTHR46494:SF1">
    <property type="entry name" value="CORA FAMILY METAL ION TRANSPORTER (EUROFUNG)"/>
    <property type="match status" value="1"/>
</dbReference>
<gene>
    <name evidence="9" type="ORF">SXIM_46200</name>
</gene>
<feature type="transmembrane region" description="Helical" evidence="8">
    <location>
        <begin position="297"/>
        <end position="317"/>
    </location>
</feature>
<dbReference type="KEGG" id="sxi:SXIM_46200"/>
<dbReference type="GO" id="GO:0015087">
    <property type="term" value="F:cobalt ion transmembrane transporter activity"/>
    <property type="evidence" value="ECO:0007669"/>
    <property type="project" value="TreeGrafter"/>
</dbReference>
<keyword evidence="4" id="KW-1003">Cell membrane</keyword>
<comment type="subcellular location">
    <subcellularLocation>
        <location evidence="1">Cell membrane</location>
        <topology evidence="1">Multi-pass membrane protein</topology>
    </subcellularLocation>
</comment>
<dbReference type="HOGENOM" id="CLU_007127_0_2_11"/>
<evidence type="ECO:0000256" key="7">
    <source>
        <dbReference type="ARBA" id="ARBA00023136"/>
    </source>
</evidence>
<protein>
    <submittedName>
        <fullName evidence="9">Magnesium and cobalt transporter CorA</fullName>
    </submittedName>
</protein>
<keyword evidence="5 8" id="KW-0812">Transmembrane</keyword>
<keyword evidence="3" id="KW-0813">Transport</keyword>
<reference evidence="9" key="1">
    <citation type="submission" date="2019-08" db="EMBL/GenBank/DDBJ databases">
        <title>Complete genome sequence of a mangrove-derived Streptomyces xiamenensis.</title>
        <authorList>
            <person name="Xu J."/>
        </authorList>
    </citation>
    <scope>NUCLEOTIDE SEQUENCE</scope>
    <source>
        <strain evidence="9">318</strain>
    </source>
</reference>
<keyword evidence="10" id="KW-1185">Reference proteome</keyword>
<dbReference type="Gene3D" id="3.30.460.20">
    <property type="entry name" value="CorA soluble domain-like"/>
    <property type="match status" value="1"/>
</dbReference>
<organism evidence="9 10">
    <name type="scientific">Streptomyces xiamenensis</name>
    <dbReference type="NCBI Taxonomy" id="408015"/>
    <lineage>
        <taxon>Bacteria</taxon>
        <taxon>Bacillati</taxon>
        <taxon>Actinomycetota</taxon>
        <taxon>Actinomycetes</taxon>
        <taxon>Kitasatosporales</taxon>
        <taxon>Streptomycetaceae</taxon>
        <taxon>Streptomyces</taxon>
    </lineage>
</organism>
<dbReference type="PATRIC" id="fig|408015.6.peg.4676"/>
<keyword evidence="7 8" id="KW-0472">Membrane</keyword>
<accession>A0A0F7FZD7</accession>
<evidence type="ECO:0000256" key="3">
    <source>
        <dbReference type="ARBA" id="ARBA00022448"/>
    </source>
</evidence>
<evidence type="ECO:0000313" key="10">
    <source>
        <dbReference type="Proteomes" id="UP000034034"/>
    </source>
</evidence>
<dbReference type="STRING" id="408015.SXIM_46200"/>
<dbReference type="Gene3D" id="1.20.58.340">
    <property type="entry name" value="Magnesium transport protein CorA, transmembrane region"/>
    <property type="match status" value="2"/>
</dbReference>